<dbReference type="AlphaFoldDB" id="A0A0V8QBA5"/>
<proteinExistence type="predicted"/>
<evidence type="ECO:0000313" key="2">
    <source>
        <dbReference type="Proteomes" id="UP000054874"/>
    </source>
</evidence>
<gene>
    <name evidence="1" type="ORF">ASU35_15125</name>
</gene>
<dbReference type="Proteomes" id="UP000054874">
    <property type="component" value="Unassembled WGS sequence"/>
</dbReference>
<sequence length="76" mass="9070">MNIEQQMRNALINYGAMNENWRIKIIDKEILPHSDWAKVTVEVYKPRCRKPCTIWTLVTNMVRGITDFEKSTFIRL</sequence>
<accession>A0A0V8QBA5</accession>
<comment type="caution">
    <text evidence="1">The sequence shown here is derived from an EMBL/GenBank/DDBJ whole genome shotgun (WGS) entry which is preliminary data.</text>
</comment>
<name>A0A0V8QBA5_9FIRM</name>
<dbReference type="RefSeq" id="WP_058353985.1">
    <property type="nucleotide sequence ID" value="NZ_CABMMD010000200.1"/>
</dbReference>
<dbReference type="EMBL" id="LNAM01000200">
    <property type="protein sequence ID" value="KSV57772.1"/>
    <property type="molecule type" value="Genomic_DNA"/>
</dbReference>
<protein>
    <submittedName>
        <fullName evidence="1">Uncharacterized protein</fullName>
    </submittedName>
</protein>
<evidence type="ECO:0000313" key="1">
    <source>
        <dbReference type="EMBL" id="KSV57772.1"/>
    </source>
</evidence>
<dbReference type="STRING" id="290052.ASU35_15125"/>
<organism evidence="1 2">
    <name type="scientific">Acetivibrio ethanolgignens</name>
    <dbReference type="NCBI Taxonomy" id="290052"/>
    <lineage>
        <taxon>Bacteria</taxon>
        <taxon>Bacillati</taxon>
        <taxon>Bacillota</taxon>
        <taxon>Clostridia</taxon>
        <taxon>Eubacteriales</taxon>
        <taxon>Oscillospiraceae</taxon>
        <taxon>Acetivibrio</taxon>
    </lineage>
</organism>
<keyword evidence="2" id="KW-1185">Reference proteome</keyword>
<reference evidence="1 2" key="1">
    <citation type="submission" date="2015-11" db="EMBL/GenBank/DDBJ databases">
        <title>Butyribacter intestini gen. nov., sp. nov., a butyric acid-producing bacterium of the family Lachnospiraceae isolated from the human faeces.</title>
        <authorList>
            <person name="Zou Y."/>
            <person name="Xue W."/>
            <person name="Luo G."/>
            <person name="Lv M."/>
        </authorList>
    </citation>
    <scope>NUCLEOTIDE SEQUENCE [LARGE SCALE GENOMIC DNA]</scope>
    <source>
        <strain evidence="1 2">ACET-33324</strain>
    </source>
</reference>